<dbReference type="Proteomes" id="UP000077248">
    <property type="component" value="Unassembled WGS sequence"/>
</dbReference>
<name>A0A177D9X8_ALTAL</name>
<accession>A0A177D9X8</accession>
<protein>
    <submittedName>
        <fullName evidence="1">Uncharacterized protein</fullName>
    </submittedName>
</protein>
<dbReference type="EMBL" id="KV441489">
    <property type="protein sequence ID" value="OAG16543.1"/>
    <property type="molecule type" value="Genomic_DNA"/>
</dbReference>
<keyword evidence="2" id="KW-1185">Reference proteome</keyword>
<dbReference type="KEGG" id="aalt:CC77DRAFT_381826"/>
<dbReference type="VEuPathDB" id="FungiDB:CC77DRAFT_381826"/>
<dbReference type="RefSeq" id="XP_018381964.1">
    <property type="nucleotide sequence ID" value="XM_018531443.1"/>
</dbReference>
<gene>
    <name evidence="1" type="ORF">CC77DRAFT_381826</name>
</gene>
<sequence length="143" mass="15595">MDATRPTPSLVPKCSSSSHFPCGRLMVRVAGICRSDRVTATLQRCTSIITVEKAGTQGSAPASRLRTPPPAPSHWLPSHRLSSISCLPHRNHQLQHASNMTTISTPRPKFSCPSKYPYPSAIHNAARKVPLHRSVLPATMRQA</sequence>
<reference evidence="1 2" key="1">
    <citation type="submission" date="2016-05" db="EMBL/GenBank/DDBJ databases">
        <title>Comparative analysis of secretome profiles of manganese(II)-oxidizing ascomycete fungi.</title>
        <authorList>
            <consortium name="DOE Joint Genome Institute"/>
            <person name="Zeiner C.A."/>
            <person name="Purvine S.O."/>
            <person name="Zink E.M."/>
            <person name="Wu S."/>
            <person name="Pasa-Tolic L."/>
            <person name="Chaput D.L."/>
            <person name="Haridas S."/>
            <person name="Grigoriev I.V."/>
            <person name="Santelli C.M."/>
            <person name="Hansel C.M."/>
        </authorList>
    </citation>
    <scope>NUCLEOTIDE SEQUENCE [LARGE SCALE GENOMIC DNA]</scope>
    <source>
        <strain evidence="1 2">SRC1lrK2f</strain>
    </source>
</reference>
<evidence type="ECO:0000313" key="1">
    <source>
        <dbReference type="EMBL" id="OAG16543.1"/>
    </source>
</evidence>
<organism evidence="1 2">
    <name type="scientific">Alternaria alternata</name>
    <name type="common">Alternaria rot fungus</name>
    <name type="synonym">Torula alternata</name>
    <dbReference type="NCBI Taxonomy" id="5599"/>
    <lineage>
        <taxon>Eukaryota</taxon>
        <taxon>Fungi</taxon>
        <taxon>Dikarya</taxon>
        <taxon>Ascomycota</taxon>
        <taxon>Pezizomycotina</taxon>
        <taxon>Dothideomycetes</taxon>
        <taxon>Pleosporomycetidae</taxon>
        <taxon>Pleosporales</taxon>
        <taxon>Pleosporineae</taxon>
        <taxon>Pleosporaceae</taxon>
        <taxon>Alternaria</taxon>
        <taxon>Alternaria sect. Alternaria</taxon>
        <taxon>Alternaria alternata complex</taxon>
    </lineage>
</organism>
<dbReference type="GeneID" id="29117037"/>
<evidence type="ECO:0000313" key="2">
    <source>
        <dbReference type="Proteomes" id="UP000077248"/>
    </source>
</evidence>
<proteinExistence type="predicted"/>
<dbReference type="AlphaFoldDB" id="A0A177D9X8"/>